<proteinExistence type="predicted"/>
<organism evidence="1 2">
    <name type="scientific">Rotaria magnacalcarata</name>
    <dbReference type="NCBI Taxonomy" id="392030"/>
    <lineage>
        <taxon>Eukaryota</taxon>
        <taxon>Metazoa</taxon>
        <taxon>Spiralia</taxon>
        <taxon>Gnathifera</taxon>
        <taxon>Rotifera</taxon>
        <taxon>Eurotatoria</taxon>
        <taxon>Bdelloidea</taxon>
        <taxon>Philodinida</taxon>
        <taxon>Philodinidae</taxon>
        <taxon>Rotaria</taxon>
    </lineage>
</organism>
<protein>
    <submittedName>
        <fullName evidence="1">Uncharacterized protein</fullName>
    </submittedName>
</protein>
<evidence type="ECO:0000313" key="1">
    <source>
        <dbReference type="EMBL" id="CAF2080510.1"/>
    </source>
</evidence>
<sequence>MTLTPTVFVSSTVSESLTVCKRNCSTIHNNGNINCLKHAVGNESTNLSGGFQIRGNNGSSVIDFASARTPS</sequence>
<dbReference type="EMBL" id="CAJNRF010006377">
    <property type="protein sequence ID" value="CAF2080510.1"/>
    <property type="molecule type" value="Genomic_DNA"/>
</dbReference>
<evidence type="ECO:0000313" key="2">
    <source>
        <dbReference type="Proteomes" id="UP000663856"/>
    </source>
</evidence>
<accession>A0A816S2W1</accession>
<dbReference type="Proteomes" id="UP000663856">
    <property type="component" value="Unassembled WGS sequence"/>
</dbReference>
<dbReference type="AlphaFoldDB" id="A0A816S2W1"/>
<reference evidence="1" key="1">
    <citation type="submission" date="2021-02" db="EMBL/GenBank/DDBJ databases">
        <authorList>
            <person name="Nowell W R."/>
        </authorList>
    </citation>
    <scope>NUCLEOTIDE SEQUENCE</scope>
</reference>
<name>A0A816S2W1_9BILA</name>
<comment type="caution">
    <text evidence="1">The sequence shown here is derived from an EMBL/GenBank/DDBJ whole genome shotgun (WGS) entry which is preliminary data.</text>
</comment>
<gene>
    <name evidence="1" type="ORF">WKI299_LOCUS16125</name>
</gene>